<dbReference type="Proteomes" id="UP000005413">
    <property type="component" value="Unassembled WGS sequence"/>
</dbReference>
<dbReference type="PATRIC" id="fig|911238.3.peg.1978"/>
<organism evidence="2 3">
    <name type="scientific">Staphylococcus simiae CCM 7213 = CCUG 51256</name>
    <dbReference type="NCBI Taxonomy" id="911238"/>
    <lineage>
        <taxon>Bacteria</taxon>
        <taxon>Bacillati</taxon>
        <taxon>Bacillota</taxon>
        <taxon>Bacilli</taxon>
        <taxon>Bacillales</taxon>
        <taxon>Staphylococcaceae</taxon>
        <taxon>Staphylococcus</taxon>
    </lineage>
</organism>
<gene>
    <name evidence="2" type="ORF">SS7213T_11190</name>
</gene>
<feature type="transmembrane region" description="Helical" evidence="1">
    <location>
        <begin position="168"/>
        <end position="188"/>
    </location>
</feature>
<keyword evidence="1" id="KW-0812">Transmembrane</keyword>
<protein>
    <submittedName>
        <fullName evidence="2">Uncharacterized protein</fullName>
    </submittedName>
</protein>
<reference evidence="2 3" key="1">
    <citation type="journal article" date="2012" name="BMC Genomics">
        <title>Comparative genomic analysis of the genus Staphylococcus including Staphylococcus aureus and its newly described sister species Staphylococcus simiae.</title>
        <authorList>
            <person name="Suzuki H."/>
            <person name="Lefebure T."/>
            <person name="Pavinski Bitar P."/>
            <person name="Stanhope M.J."/>
        </authorList>
    </citation>
    <scope>NUCLEOTIDE SEQUENCE [LARGE SCALE GENOMIC DNA]</scope>
    <source>
        <strain evidence="2 3">CCM 7213</strain>
    </source>
</reference>
<dbReference type="EMBL" id="AEUN01000504">
    <property type="protein sequence ID" value="EHJ07062.1"/>
    <property type="molecule type" value="Genomic_DNA"/>
</dbReference>
<accession>G5JL73</accession>
<sequence length="238" mass="27699">MRINDKILLENIEDYFNHKGLSPNSIDDIKEKIRHDIKNSEQQDMDYIEYRKKSPAQIILMIQRNLFALQLNPLVFFILNFLLISYLYDKQYVDFQAITGISLFYCAIIFPITIFIYLRVAQKNYLRSNNFEMVLGIIVATISLILIIMNAFNINWGIIPITSYGHQFFFFIGIILVIAGIFYKRLVFSGIGLLCCQKTIDSMVHNPNVAQICSLAIWIMLVVLVVYFTIKLSSRTRI</sequence>
<dbReference type="AlphaFoldDB" id="G5JL73"/>
<proteinExistence type="predicted"/>
<evidence type="ECO:0000313" key="2">
    <source>
        <dbReference type="EMBL" id="EHJ07062.1"/>
    </source>
</evidence>
<dbReference type="RefSeq" id="WP_002464923.1">
    <property type="nucleotide sequence ID" value="NZ_AEUN01000504.1"/>
</dbReference>
<keyword evidence="1" id="KW-0472">Membrane</keyword>
<evidence type="ECO:0000313" key="3">
    <source>
        <dbReference type="Proteomes" id="UP000005413"/>
    </source>
</evidence>
<evidence type="ECO:0000256" key="1">
    <source>
        <dbReference type="SAM" id="Phobius"/>
    </source>
</evidence>
<keyword evidence="1" id="KW-1133">Transmembrane helix</keyword>
<dbReference type="OrthoDB" id="2413739at2"/>
<keyword evidence="3" id="KW-1185">Reference proteome</keyword>
<feature type="transmembrane region" description="Helical" evidence="1">
    <location>
        <begin position="209"/>
        <end position="230"/>
    </location>
</feature>
<feature type="transmembrane region" description="Helical" evidence="1">
    <location>
        <begin position="100"/>
        <end position="121"/>
    </location>
</feature>
<feature type="transmembrane region" description="Helical" evidence="1">
    <location>
        <begin position="133"/>
        <end position="156"/>
    </location>
</feature>
<name>G5JL73_9STAP</name>
<feature type="transmembrane region" description="Helical" evidence="1">
    <location>
        <begin position="66"/>
        <end position="88"/>
    </location>
</feature>
<comment type="caution">
    <text evidence="2">The sequence shown here is derived from an EMBL/GenBank/DDBJ whole genome shotgun (WGS) entry which is preliminary data.</text>
</comment>